<comment type="caution">
    <text evidence="3">The sequence shown here is derived from an EMBL/GenBank/DDBJ whole genome shotgun (WGS) entry which is preliminary data.</text>
</comment>
<name>A0ABS5L281_9ACTN</name>
<dbReference type="SUPFAM" id="SSF50475">
    <property type="entry name" value="FMN-binding split barrel"/>
    <property type="match status" value="1"/>
</dbReference>
<dbReference type="InterPro" id="IPR024029">
    <property type="entry name" value="Pyridox_Oxase_FMN-dep"/>
</dbReference>
<keyword evidence="4" id="KW-1185">Reference proteome</keyword>
<evidence type="ECO:0000313" key="4">
    <source>
        <dbReference type="Proteomes" id="UP000730482"/>
    </source>
</evidence>
<dbReference type="NCBIfam" id="TIGR04025">
    <property type="entry name" value="PPOX_FMN_DR2398"/>
    <property type="match status" value="1"/>
</dbReference>
<accession>A0ABS5L281</accession>
<evidence type="ECO:0000313" key="3">
    <source>
        <dbReference type="EMBL" id="MBS2552428.1"/>
    </source>
</evidence>
<reference evidence="3 4" key="1">
    <citation type="submission" date="2020-02" db="EMBL/GenBank/DDBJ databases">
        <title>Acidophilic actinobacteria isolated from forest soil.</title>
        <authorList>
            <person name="Golinska P."/>
        </authorList>
    </citation>
    <scope>NUCLEOTIDE SEQUENCE [LARGE SCALE GENOMIC DNA]</scope>
    <source>
        <strain evidence="3 4">NL8</strain>
    </source>
</reference>
<organism evidence="3 4">
    <name type="scientific">Catenulispora pinistramenti</name>
    <dbReference type="NCBI Taxonomy" id="2705254"/>
    <lineage>
        <taxon>Bacteria</taxon>
        <taxon>Bacillati</taxon>
        <taxon>Actinomycetota</taxon>
        <taxon>Actinomycetes</taxon>
        <taxon>Catenulisporales</taxon>
        <taxon>Catenulisporaceae</taxon>
        <taxon>Catenulispora</taxon>
    </lineage>
</organism>
<feature type="compositionally biased region" description="Low complexity" evidence="1">
    <location>
        <begin position="24"/>
        <end position="47"/>
    </location>
</feature>
<proteinExistence type="predicted"/>
<sequence>MIVPTATLGSRPTTPVGRKDSGRAAAVTETVVESTESAESAEGTESADPTYPVTAPAAAQAEIRSVEQLRELLGEPMERAINKERTRLLPIDRQWLAASPLCLIATCDDQGNCDVSPKGDPPGFVKVLDETRLAIPERPGNRRADGYLNMLSNPHVGLIFLIPGRNETLRVNGRVRLVRDAPYFDDMVVKNHRPILALEVEIEQIFFHCAKAFMRSSLWKPQTWDPDQLPHHAAIVKSVQWTRESLAELTEYYGESYEKSMYVTKK</sequence>
<dbReference type="Proteomes" id="UP000730482">
    <property type="component" value="Unassembled WGS sequence"/>
</dbReference>
<evidence type="ECO:0000259" key="2">
    <source>
        <dbReference type="Pfam" id="PF01243"/>
    </source>
</evidence>
<dbReference type="InterPro" id="IPR011576">
    <property type="entry name" value="Pyridox_Oxase_N"/>
</dbReference>
<feature type="region of interest" description="Disordered" evidence="1">
    <location>
        <begin position="1"/>
        <end position="51"/>
    </location>
</feature>
<dbReference type="Pfam" id="PF01243">
    <property type="entry name" value="PNPOx_N"/>
    <property type="match status" value="1"/>
</dbReference>
<dbReference type="InterPro" id="IPR012349">
    <property type="entry name" value="Split_barrel_FMN-bd"/>
</dbReference>
<evidence type="ECO:0000256" key="1">
    <source>
        <dbReference type="SAM" id="MobiDB-lite"/>
    </source>
</evidence>
<dbReference type="PANTHER" id="PTHR42815:SF2">
    <property type="entry name" value="FAD-BINDING, PUTATIVE (AFU_ORTHOLOGUE AFUA_6G07600)-RELATED"/>
    <property type="match status" value="1"/>
</dbReference>
<protein>
    <submittedName>
        <fullName evidence="3">Pyridoxamine 5'-phosphate oxidase family protein</fullName>
    </submittedName>
</protein>
<feature type="domain" description="Pyridoxamine 5'-phosphate oxidase N-terminal" evidence="2">
    <location>
        <begin position="93"/>
        <end position="209"/>
    </location>
</feature>
<dbReference type="PANTHER" id="PTHR42815">
    <property type="entry name" value="FAD-BINDING, PUTATIVE (AFU_ORTHOLOGUE AFUA_6G07600)-RELATED"/>
    <property type="match status" value="1"/>
</dbReference>
<gene>
    <name evidence="3" type="ORF">KGQ19_36800</name>
</gene>
<dbReference type="Gene3D" id="2.30.110.10">
    <property type="entry name" value="Electron Transport, Fmn-binding Protein, Chain A"/>
    <property type="match status" value="1"/>
</dbReference>
<dbReference type="EMBL" id="JAAFYZ010000188">
    <property type="protein sequence ID" value="MBS2552428.1"/>
    <property type="molecule type" value="Genomic_DNA"/>
</dbReference>